<proteinExistence type="predicted"/>
<comment type="caution">
    <text evidence="1">The sequence shown here is derived from an EMBL/GenBank/DDBJ whole genome shotgun (WGS) entry which is preliminary data.</text>
</comment>
<sequence length="61" mass="6866">MALMDVIDVLQHQFVAAAQNDLMARIASGELAIEQKRKKLLVAYAKSFWVSIPRGKICKFC</sequence>
<dbReference type="Proteomes" id="UP000309667">
    <property type="component" value="Unassembled WGS sequence"/>
</dbReference>
<protein>
    <submittedName>
        <fullName evidence="1">Uncharacterized protein</fullName>
    </submittedName>
</protein>
<gene>
    <name evidence="1" type="ORF">E9677_17070</name>
</gene>
<keyword evidence="2" id="KW-1185">Reference proteome</keyword>
<accession>A0ABY2QR42</accession>
<evidence type="ECO:0000313" key="2">
    <source>
        <dbReference type="Proteomes" id="UP000309667"/>
    </source>
</evidence>
<organism evidence="1 2">
    <name type="scientific">Rhizobium rhizophilum</name>
    <dbReference type="NCBI Taxonomy" id="1850373"/>
    <lineage>
        <taxon>Bacteria</taxon>
        <taxon>Pseudomonadati</taxon>
        <taxon>Pseudomonadota</taxon>
        <taxon>Alphaproteobacteria</taxon>
        <taxon>Hyphomicrobiales</taxon>
        <taxon>Rhizobiaceae</taxon>
        <taxon>Rhizobium/Agrobacterium group</taxon>
        <taxon>Rhizobium</taxon>
    </lineage>
</organism>
<dbReference type="EMBL" id="STGT01000004">
    <property type="protein sequence ID" value="THV12478.1"/>
    <property type="molecule type" value="Genomic_DNA"/>
</dbReference>
<evidence type="ECO:0000313" key="1">
    <source>
        <dbReference type="EMBL" id="THV12478.1"/>
    </source>
</evidence>
<reference evidence="1 2" key="1">
    <citation type="submission" date="2019-04" db="EMBL/GenBank/DDBJ databases">
        <title>Genome sequence of strain 7209-2.</title>
        <authorList>
            <person name="Gao J."/>
            <person name="Sun J."/>
        </authorList>
    </citation>
    <scope>NUCLEOTIDE SEQUENCE [LARGE SCALE GENOMIC DNA]</scope>
    <source>
        <strain evidence="1 2">7209-2</strain>
    </source>
</reference>
<name>A0ABY2QR42_9HYPH</name>